<feature type="compositionally biased region" description="Low complexity" evidence="1">
    <location>
        <begin position="146"/>
        <end position="164"/>
    </location>
</feature>
<name>A0A1S7ULP1_ROSNE</name>
<dbReference type="OMA" id="NTPPCAQ"/>
<feature type="compositionally biased region" description="Polar residues" evidence="1">
    <location>
        <begin position="1"/>
        <end position="21"/>
    </location>
</feature>
<feature type="compositionally biased region" description="Polar residues" evidence="1">
    <location>
        <begin position="297"/>
        <end position="313"/>
    </location>
</feature>
<feature type="compositionally biased region" description="Polar residues" evidence="1">
    <location>
        <begin position="703"/>
        <end position="715"/>
    </location>
</feature>
<accession>A0A1S7ULP1</accession>
<dbReference type="AlphaFoldDB" id="A0A1S7ULP1"/>
<feature type="compositionally biased region" description="Basic and acidic residues" evidence="1">
    <location>
        <begin position="518"/>
        <end position="544"/>
    </location>
</feature>
<feature type="region of interest" description="Disordered" evidence="1">
    <location>
        <begin position="579"/>
        <end position="715"/>
    </location>
</feature>
<evidence type="ECO:0000256" key="1">
    <source>
        <dbReference type="SAM" id="MobiDB-lite"/>
    </source>
</evidence>
<protein>
    <submittedName>
        <fullName evidence="2">Uncharacterized protein</fullName>
    </submittedName>
</protein>
<feature type="compositionally biased region" description="Polar residues" evidence="1">
    <location>
        <begin position="624"/>
        <end position="639"/>
    </location>
</feature>
<feature type="region of interest" description="Disordered" evidence="1">
    <location>
        <begin position="1"/>
        <end position="26"/>
    </location>
</feature>
<keyword evidence="3" id="KW-1185">Reference proteome</keyword>
<proteinExistence type="predicted"/>
<dbReference type="OrthoDB" id="3538943at2759"/>
<dbReference type="EMBL" id="DF977452">
    <property type="protein sequence ID" value="GAP84256.1"/>
    <property type="molecule type" value="Genomic_DNA"/>
</dbReference>
<evidence type="ECO:0000313" key="3">
    <source>
        <dbReference type="Proteomes" id="UP000054516"/>
    </source>
</evidence>
<feature type="compositionally biased region" description="Basic residues" evidence="1">
    <location>
        <begin position="681"/>
        <end position="691"/>
    </location>
</feature>
<feature type="compositionally biased region" description="Low complexity" evidence="1">
    <location>
        <begin position="102"/>
        <end position="113"/>
    </location>
</feature>
<dbReference type="Proteomes" id="UP000054516">
    <property type="component" value="Unassembled WGS sequence"/>
</dbReference>
<feature type="region of interest" description="Disordered" evidence="1">
    <location>
        <begin position="73"/>
        <end position="202"/>
    </location>
</feature>
<feature type="compositionally biased region" description="Pro residues" evidence="1">
    <location>
        <begin position="133"/>
        <end position="145"/>
    </location>
</feature>
<sequence length="715" mass="78696">MTSHFESAFGITTSTRDSSPTEILGDSKIRRALVKIPSAQKELLSRSESWASFLSRRPKGFVNVPPHVLDQLKALHARRRHEPGLPKAPGPSSHAEADTNAPGPSGSQSSISPRVEQDDGEGERNDADDPEEPIPWSPSPEPQPKPQAAESEESSQSFLSQLPEESPPRPTLATSPPNRSKLPEFSRSSQGSEDELEVEVPAALGYNPEPINKAALPVMTTPPSAQIVPCTLEQPTQGASTKVLTKSSLQTIREPKKHRYNRVPELYRAPKQVASSSHLQTNVSYEKAVPVSDENFSAVSSVPTGNTSSSVIPSTRDDESIERPGQTGAGNAISGQMQVHNADFTLGNHHLSLVSRPWSPAQHSTSLSHMMHSLPPPIPASHDLIPSDISSRSWEAPFVHYTVTYPSYNGTLQDFMAACIYIQLQYRRIRTSLYDDFIRAWVEGYLPYVKDCDEAHPPRKALRAIEWYNEIDDDPLYTSRVVTRQNLESVLNFYPNELVLARLSLGIFSSQRTSENLRSHNHAELNARRDQSPSHLPPERRKSEVIQAPQNSAKRVAGASKSPAIPIPELPPLIFDQRAQSHSSHGGLETRFAQHEIPKRSVSESTMHKKRTAASELHSEGTKRTSLSTASGIPTWTRTDPSDIASSVPEVSNGSARNPPAPRFISKAKPTKSVDDPDERRRRRLAKHIKRRMAERDGIASSAPISNTPTSGQGH</sequence>
<organism evidence="2">
    <name type="scientific">Rosellinia necatrix</name>
    <name type="common">White root-rot fungus</name>
    <dbReference type="NCBI Taxonomy" id="77044"/>
    <lineage>
        <taxon>Eukaryota</taxon>
        <taxon>Fungi</taxon>
        <taxon>Dikarya</taxon>
        <taxon>Ascomycota</taxon>
        <taxon>Pezizomycotina</taxon>
        <taxon>Sordariomycetes</taxon>
        <taxon>Xylariomycetidae</taxon>
        <taxon>Xylariales</taxon>
        <taxon>Xylariaceae</taxon>
        <taxon>Rosellinia</taxon>
    </lineage>
</organism>
<reference evidence="2" key="1">
    <citation type="submission" date="2016-03" db="EMBL/GenBank/DDBJ databases">
        <title>Draft genome sequence of Rosellinia necatrix.</title>
        <authorList>
            <person name="Kanematsu S."/>
        </authorList>
    </citation>
    <scope>NUCLEOTIDE SEQUENCE [LARGE SCALE GENOMIC DNA]</scope>
    <source>
        <strain evidence="2">W97</strain>
    </source>
</reference>
<dbReference type="STRING" id="77044.A0A1S7ULP1"/>
<evidence type="ECO:0000313" key="2">
    <source>
        <dbReference type="EMBL" id="GAP84256.1"/>
    </source>
</evidence>
<feature type="region of interest" description="Disordered" evidence="1">
    <location>
        <begin position="297"/>
        <end position="333"/>
    </location>
</feature>
<feature type="region of interest" description="Disordered" evidence="1">
    <location>
        <begin position="518"/>
        <end position="564"/>
    </location>
</feature>
<gene>
    <name evidence="2" type="ORF">SAMD00023353_0700560</name>
</gene>
<feature type="compositionally biased region" description="Basic and acidic residues" evidence="1">
    <location>
        <begin position="592"/>
        <end position="602"/>
    </location>
</feature>